<dbReference type="GO" id="GO:0042273">
    <property type="term" value="P:ribosomal large subunit biogenesis"/>
    <property type="evidence" value="ECO:0007669"/>
    <property type="project" value="TreeGrafter"/>
</dbReference>
<keyword evidence="8" id="KW-1185">Reference proteome</keyword>
<dbReference type="PANTHER" id="PTHR13028">
    <property type="entry name" value="RRNA PROCESSING PROTEIN EBNA1-BINDING PROTEIN-RELATED"/>
    <property type="match status" value="1"/>
</dbReference>
<feature type="compositionally biased region" description="Acidic residues" evidence="6">
    <location>
        <begin position="83"/>
        <end position="95"/>
    </location>
</feature>
<evidence type="ECO:0000256" key="2">
    <source>
        <dbReference type="ARBA" id="ARBA00007336"/>
    </source>
</evidence>
<feature type="region of interest" description="Disordered" evidence="6">
    <location>
        <begin position="329"/>
        <end position="397"/>
    </location>
</feature>
<evidence type="ECO:0000313" key="8">
    <source>
        <dbReference type="Proteomes" id="UP000799777"/>
    </source>
</evidence>
<name>A0A9P4H3B2_9PLEO</name>
<feature type="compositionally biased region" description="Acidic residues" evidence="6">
    <location>
        <begin position="109"/>
        <end position="143"/>
    </location>
</feature>
<evidence type="ECO:0000256" key="1">
    <source>
        <dbReference type="ARBA" id="ARBA00004604"/>
    </source>
</evidence>
<dbReference type="GO" id="GO:0034399">
    <property type="term" value="C:nuclear periphery"/>
    <property type="evidence" value="ECO:0007669"/>
    <property type="project" value="TreeGrafter"/>
</dbReference>
<evidence type="ECO:0000313" key="7">
    <source>
        <dbReference type="EMBL" id="KAF2027458.1"/>
    </source>
</evidence>
<gene>
    <name evidence="7" type="ORF">EK21DRAFT_71930</name>
</gene>
<keyword evidence="5" id="KW-0539">Nucleus</keyword>
<feature type="compositionally biased region" description="Basic residues" evidence="6">
    <location>
        <begin position="63"/>
        <end position="72"/>
    </location>
</feature>
<dbReference type="GO" id="GO:0006364">
    <property type="term" value="P:rRNA processing"/>
    <property type="evidence" value="ECO:0007669"/>
    <property type="project" value="TreeGrafter"/>
</dbReference>
<comment type="similarity">
    <text evidence="2">Belongs to the EBP2 family.</text>
</comment>
<feature type="compositionally biased region" description="Basic and acidic residues" evidence="6">
    <location>
        <begin position="333"/>
        <end position="350"/>
    </location>
</feature>
<dbReference type="OrthoDB" id="443772at2759"/>
<keyword evidence="4" id="KW-0175">Coiled coil</keyword>
<evidence type="ECO:0000256" key="3">
    <source>
        <dbReference type="ARBA" id="ARBA00022517"/>
    </source>
</evidence>
<organism evidence="7 8">
    <name type="scientific">Setomelanomma holmii</name>
    <dbReference type="NCBI Taxonomy" id="210430"/>
    <lineage>
        <taxon>Eukaryota</taxon>
        <taxon>Fungi</taxon>
        <taxon>Dikarya</taxon>
        <taxon>Ascomycota</taxon>
        <taxon>Pezizomycotina</taxon>
        <taxon>Dothideomycetes</taxon>
        <taxon>Pleosporomycetidae</taxon>
        <taxon>Pleosporales</taxon>
        <taxon>Pleosporineae</taxon>
        <taxon>Phaeosphaeriaceae</taxon>
        <taxon>Setomelanomma</taxon>
    </lineage>
</organism>
<dbReference type="Proteomes" id="UP000799777">
    <property type="component" value="Unassembled WGS sequence"/>
</dbReference>
<comment type="caution">
    <text evidence="7">The sequence shown here is derived from an EMBL/GenBank/DDBJ whole genome shotgun (WGS) entry which is preliminary data.</text>
</comment>
<evidence type="ECO:0000256" key="4">
    <source>
        <dbReference type="ARBA" id="ARBA00023054"/>
    </source>
</evidence>
<comment type="subcellular location">
    <subcellularLocation>
        <location evidence="1">Nucleus</location>
        <location evidence="1">Nucleolus</location>
    </subcellularLocation>
</comment>
<keyword evidence="3" id="KW-0690">Ribosome biogenesis</keyword>
<evidence type="ECO:0000256" key="5">
    <source>
        <dbReference type="ARBA" id="ARBA00023242"/>
    </source>
</evidence>
<dbReference type="GO" id="GO:0005730">
    <property type="term" value="C:nucleolus"/>
    <property type="evidence" value="ECO:0007669"/>
    <property type="project" value="UniProtKB-SubCell"/>
</dbReference>
<proteinExistence type="inferred from homology"/>
<dbReference type="GO" id="GO:0030687">
    <property type="term" value="C:preribosome, large subunit precursor"/>
    <property type="evidence" value="ECO:0007669"/>
    <property type="project" value="TreeGrafter"/>
</dbReference>
<dbReference type="EMBL" id="ML978226">
    <property type="protein sequence ID" value="KAF2027458.1"/>
    <property type="molecule type" value="Genomic_DNA"/>
</dbReference>
<evidence type="ECO:0000256" key="6">
    <source>
        <dbReference type="SAM" id="MobiDB-lite"/>
    </source>
</evidence>
<dbReference type="PANTHER" id="PTHR13028:SF0">
    <property type="entry name" value="RRNA-PROCESSING PROTEIN EBP2-RELATED"/>
    <property type="match status" value="1"/>
</dbReference>
<dbReference type="Pfam" id="PF05890">
    <property type="entry name" value="Ebp2"/>
    <property type="match status" value="1"/>
</dbReference>
<feature type="region of interest" description="Disordered" evidence="6">
    <location>
        <begin position="1"/>
        <end position="159"/>
    </location>
</feature>
<protein>
    <submittedName>
        <fullName evidence="7">Ebp2-domain-containing protein</fullName>
    </submittedName>
</protein>
<accession>A0A9P4H3B2</accession>
<dbReference type="AlphaFoldDB" id="A0A9P4H3B2"/>
<feature type="compositionally biased region" description="Basic and acidic residues" evidence="6">
    <location>
        <begin position="8"/>
        <end position="41"/>
    </location>
</feature>
<reference evidence="7" key="1">
    <citation type="journal article" date="2020" name="Stud. Mycol.">
        <title>101 Dothideomycetes genomes: a test case for predicting lifestyles and emergence of pathogens.</title>
        <authorList>
            <person name="Haridas S."/>
            <person name="Albert R."/>
            <person name="Binder M."/>
            <person name="Bloem J."/>
            <person name="Labutti K."/>
            <person name="Salamov A."/>
            <person name="Andreopoulos B."/>
            <person name="Baker S."/>
            <person name="Barry K."/>
            <person name="Bills G."/>
            <person name="Bluhm B."/>
            <person name="Cannon C."/>
            <person name="Castanera R."/>
            <person name="Culley D."/>
            <person name="Daum C."/>
            <person name="Ezra D."/>
            <person name="Gonzalez J."/>
            <person name="Henrissat B."/>
            <person name="Kuo A."/>
            <person name="Liang C."/>
            <person name="Lipzen A."/>
            <person name="Lutzoni F."/>
            <person name="Magnuson J."/>
            <person name="Mondo S."/>
            <person name="Nolan M."/>
            <person name="Ohm R."/>
            <person name="Pangilinan J."/>
            <person name="Park H.-J."/>
            <person name="Ramirez L."/>
            <person name="Alfaro M."/>
            <person name="Sun H."/>
            <person name="Tritt A."/>
            <person name="Yoshinaga Y."/>
            <person name="Zwiers L.-H."/>
            <person name="Turgeon B."/>
            <person name="Goodwin S."/>
            <person name="Spatafora J."/>
            <person name="Crous P."/>
            <person name="Grigoriev I."/>
        </authorList>
    </citation>
    <scope>NUCLEOTIDE SEQUENCE</scope>
    <source>
        <strain evidence="7">CBS 110217</strain>
    </source>
</reference>
<sequence>MAKSKLKSALDSEKGRNFKLEKQRKQEKEARKRKEKSKPQTEDEDEEVDGGVPLDEVEVKVNGKAKKSKKDKKPAPAVKEPEWETEGSEDEDDDMPERPALDLSHLEDSESDISSDEEELREEERADDEDAEAEEDDDEDDIPLSDIESLASEDKGDIIPHQRLTINNTAALTAALNRIQLPYSKLAFSEYQSVVTDEPVDIPDVEDDLNRELAFYKQSLSAVKDARKKLKKEGVGFSRPADYFAEMVKSDEHMGKIKQKLIDEAAGKKAAAEARKQRDLKKFGKQVQVAKMQERAKEKKDTIEKINLLKRKRQGAEIGNEKEEDLFDIALDNDTKPADRRRSDGKPDTKRAKKDQKYGFGGKKRHAKSNTAESTADGRGFSAKRMKGKPTGGSKRPGKTMYLSSFQPHQQQHTQPHFDLQNHKVSINHIFPHLPTSLTPSSHTTMSSPDQDFDLYFEPDPFSSTPTLHTHTNPTKPTDIFTTPPLAPYTIFYLSITTPHTDTFTLHGPATSFSHLLPNIENVVSNSPNAIDKLAMLREIEDVWGAVEPNHEFTERGFGCFVVEGQRGIYTVLRVLREVNKDVYDALPSPVYTLTSHGPLTQIAPGIGEFKGNAATATLVGTFVGRREARERAESVMRGLIKGYKGVRVTEMWEEGRGGGMVMAMGSAVRWEVRVGYEDQVLRRAREGFEREGEKIGWRF</sequence>
<dbReference type="InterPro" id="IPR008610">
    <property type="entry name" value="Ebp2"/>
</dbReference>
<feature type="compositionally biased region" description="Basic and acidic residues" evidence="6">
    <location>
        <begin position="96"/>
        <end position="108"/>
    </location>
</feature>